<organism evidence="5 6">
    <name type="scientific">Nonomuraea thailandensis</name>
    <dbReference type="NCBI Taxonomy" id="1188745"/>
    <lineage>
        <taxon>Bacteria</taxon>
        <taxon>Bacillati</taxon>
        <taxon>Actinomycetota</taxon>
        <taxon>Actinomycetes</taxon>
        <taxon>Streptosporangiales</taxon>
        <taxon>Streptosporangiaceae</taxon>
        <taxon>Nonomuraea</taxon>
    </lineage>
</organism>
<dbReference type="InterPro" id="IPR014710">
    <property type="entry name" value="RmlC-like_jellyroll"/>
</dbReference>
<dbReference type="PROSITE" id="PS01124">
    <property type="entry name" value="HTH_ARAC_FAMILY_2"/>
    <property type="match status" value="1"/>
</dbReference>
<dbReference type="SUPFAM" id="SSF46689">
    <property type="entry name" value="Homeodomain-like"/>
    <property type="match status" value="2"/>
</dbReference>
<keyword evidence="6" id="KW-1185">Reference proteome</keyword>
<reference evidence="5" key="1">
    <citation type="submission" date="2022-06" db="EMBL/GenBank/DDBJ databases">
        <title>Sequencing the genomes of 1000 actinobacteria strains.</title>
        <authorList>
            <person name="Klenk H.-P."/>
        </authorList>
    </citation>
    <scope>NUCLEOTIDE SEQUENCE</scope>
    <source>
        <strain evidence="5">DSM 46694</strain>
    </source>
</reference>
<dbReference type="Pfam" id="PF12833">
    <property type="entry name" value="HTH_18"/>
    <property type="match status" value="1"/>
</dbReference>
<dbReference type="GO" id="GO:0043565">
    <property type="term" value="F:sequence-specific DNA binding"/>
    <property type="evidence" value="ECO:0007669"/>
    <property type="project" value="InterPro"/>
</dbReference>
<evidence type="ECO:0000256" key="2">
    <source>
        <dbReference type="ARBA" id="ARBA00023125"/>
    </source>
</evidence>
<dbReference type="SUPFAM" id="SSF51215">
    <property type="entry name" value="Regulatory protein AraC"/>
    <property type="match status" value="1"/>
</dbReference>
<dbReference type="InterPro" id="IPR050204">
    <property type="entry name" value="AraC_XylS_family_regulators"/>
</dbReference>
<dbReference type="InterPro" id="IPR037923">
    <property type="entry name" value="HTH-like"/>
</dbReference>
<evidence type="ECO:0000256" key="1">
    <source>
        <dbReference type="ARBA" id="ARBA00023015"/>
    </source>
</evidence>
<evidence type="ECO:0000313" key="5">
    <source>
        <dbReference type="EMBL" id="MCP2357914.1"/>
    </source>
</evidence>
<evidence type="ECO:0000313" key="6">
    <source>
        <dbReference type="Proteomes" id="UP001139648"/>
    </source>
</evidence>
<feature type="domain" description="HTH araC/xylS-type" evidence="4">
    <location>
        <begin position="191"/>
        <end position="289"/>
    </location>
</feature>
<name>A0A9X2GEZ6_9ACTN</name>
<keyword evidence="1" id="KW-0805">Transcription regulation</keyword>
<dbReference type="GO" id="GO:0003700">
    <property type="term" value="F:DNA-binding transcription factor activity"/>
    <property type="evidence" value="ECO:0007669"/>
    <property type="project" value="InterPro"/>
</dbReference>
<evidence type="ECO:0000259" key="4">
    <source>
        <dbReference type="PROSITE" id="PS01124"/>
    </source>
</evidence>
<dbReference type="InterPro" id="IPR003313">
    <property type="entry name" value="AraC-bd"/>
</dbReference>
<dbReference type="Gene3D" id="1.10.10.60">
    <property type="entry name" value="Homeodomain-like"/>
    <property type="match status" value="2"/>
</dbReference>
<dbReference type="RefSeq" id="WP_253745016.1">
    <property type="nucleotide sequence ID" value="NZ_BAABKA010000026.1"/>
</dbReference>
<dbReference type="InterPro" id="IPR018060">
    <property type="entry name" value="HTH_AraC"/>
</dbReference>
<proteinExistence type="predicted"/>
<keyword evidence="2" id="KW-0238">DNA-binding</keyword>
<gene>
    <name evidence="5" type="ORF">HD597_004934</name>
</gene>
<dbReference type="Gene3D" id="2.60.120.10">
    <property type="entry name" value="Jelly Rolls"/>
    <property type="match status" value="1"/>
</dbReference>
<protein>
    <submittedName>
        <fullName evidence="5">AraC family L-rhamnose operon transcriptional activator RhaR</fullName>
    </submittedName>
</protein>
<dbReference type="Pfam" id="PF02311">
    <property type="entry name" value="AraC_binding"/>
    <property type="match status" value="1"/>
</dbReference>
<sequence>MDEPPVDRVGAQLHFTEGTVAYAGHFLHERRHPVHTHSFIEVVMVTGGEGVHVSLAGRRPLAVGDVILLRPGVWHGYEDCRRLDVYNCCFSSELLRHELAWAREDPLLNHLLWTGPYSLQRRGMLTARLGPAAVAECAEPLDALDRLRFRPPGPYRSEIIGRLIQFLARLARLVDGDAGGASAGHCHPMVVRAMRLLEAEPTHPWTLAELAERLHLSRGYLVRRFKAETGLPPMAYLSRFRVERAAALLLHSDQSITQIAEAVGWPDANNFARRFRAHYGMSASAYRAKFSRTAVRLNSWVAEEAG</sequence>
<dbReference type="AlphaFoldDB" id="A0A9X2GEZ6"/>
<dbReference type="EMBL" id="JAMZEB010000002">
    <property type="protein sequence ID" value="MCP2357914.1"/>
    <property type="molecule type" value="Genomic_DNA"/>
</dbReference>
<dbReference type="PANTHER" id="PTHR46796">
    <property type="entry name" value="HTH-TYPE TRANSCRIPTIONAL ACTIVATOR RHAS-RELATED"/>
    <property type="match status" value="1"/>
</dbReference>
<dbReference type="SMART" id="SM00342">
    <property type="entry name" value="HTH_ARAC"/>
    <property type="match status" value="1"/>
</dbReference>
<accession>A0A9X2GEZ6</accession>
<evidence type="ECO:0000256" key="3">
    <source>
        <dbReference type="ARBA" id="ARBA00023163"/>
    </source>
</evidence>
<dbReference type="InterPro" id="IPR009057">
    <property type="entry name" value="Homeodomain-like_sf"/>
</dbReference>
<comment type="caution">
    <text evidence="5">The sequence shown here is derived from an EMBL/GenBank/DDBJ whole genome shotgun (WGS) entry which is preliminary data.</text>
</comment>
<keyword evidence="3" id="KW-0804">Transcription</keyword>
<dbReference type="Proteomes" id="UP001139648">
    <property type="component" value="Unassembled WGS sequence"/>
</dbReference>